<evidence type="ECO:0000313" key="2">
    <source>
        <dbReference type="EMBL" id="RGS00178.1"/>
    </source>
</evidence>
<dbReference type="PROSITE" id="PS51257">
    <property type="entry name" value="PROKAR_LIPOPROTEIN"/>
    <property type="match status" value="1"/>
</dbReference>
<dbReference type="Pfam" id="PF14135">
    <property type="entry name" value="DUF4302"/>
    <property type="match status" value="1"/>
</dbReference>
<name>A0A412GYW1_9BACT</name>
<keyword evidence="3" id="KW-1185">Reference proteome</keyword>
<accession>A0A412GYW1</accession>
<sequence length="429" mass="46984">MSMKKLLYIFTLISSFLLAGCTSETENLFGESASNRVEEAMENAQKILVEAPNGWLMKYYPSSQQSFGGYNVLMSFTAEGEVTVSADITDPSAKSTSLYRLKEQAGPTLTVDTYNEIFHFFSDPASGVGTTGLGMEGDYEFTIQSATPEQVVMRGKKTGNTITMTPMPENETWEAYLTDIKEAEQKVNYVLFSYAADGEKYDVTKSYRTLAISHEVDGENVTEVFSYIQTKEGMEFYSPITLGGMEVSKLVYDSASGTWKSEDGKAVLSGETTPPALLFANGGPWFVTYDGMSSYGQSYVTSGLEKMSSNISGNNSLDYLILGSYFYADNAVNIAYGPYYGVMLLETTVLSDNQINLNLPGNCDQTGLDLWNAGFNTVVRPIAYLNGGVTFTVTADNPVNPTKMTLTEVGNTKNVIVVTNQETPFGYHE</sequence>
<dbReference type="InterPro" id="IPR025396">
    <property type="entry name" value="DUF4302"/>
</dbReference>
<evidence type="ECO:0000313" key="3">
    <source>
        <dbReference type="Proteomes" id="UP000285864"/>
    </source>
</evidence>
<dbReference type="AlphaFoldDB" id="A0A412GYW1"/>
<feature type="signal peptide" evidence="1">
    <location>
        <begin position="1"/>
        <end position="19"/>
    </location>
</feature>
<reference evidence="2 3" key="1">
    <citation type="submission" date="2018-08" db="EMBL/GenBank/DDBJ databases">
        <title>A genome reference for cultivated species of the human gut microbiota.</title>
        <authorList>
            <person name="Zou Y."/>
            <person name="Xue W."/>
            <person name="Luo G."/>
        </authorList>
    </citation>
    <scope>NUCLEOTIDE SEQUENCE [LARGE SCALE GENOMIC DNA]</scope>
    <source>
        <strain evidence="2 3">AF24-2</strain>
    </source>
</reference>
<organism evidence="2 3">
    <name type="scientific">Phocaeicola coprocola</name>
    <dbReference type="NCBI Taxonomy" id="310298"/>
    <lineage>
        <taxon>Bacteria</taxon>
        <taxon>Pseudomonadati</taxon>
        <taxon>Bacteroidota</taxon>
        <taxon>Bacteroidia</taxon>
        <taxon>Bacteroidales</taxon>
        <taxon>Bacteroidaceae</taxon>
        <taxon>Phocaeicola</taxon>
    </lineage>
</organism>
<feature type="chain" id="PRO_5019041361" evidence="1">
    <location>
        <begin position="20"/>
        <end position="429"/>
    </location>
</feature>
<dbReference type="EMBL" id="QRUU01000002">
    <property type="protein sequence ID" value="RGS00178.1"/>
    <property type="molecule type" value="Genomic_DNA"/>
</dbReference>
<protein>
    <submittedName>
        <fullName evidence="2">DUF4302 domain-containing protein</fullName>
    </submittedName>
</protein>
<dbReference type="Proteomes" id="UP000285864">
    <property type="component" value="Unassembled WGS sequence"/>
</dbReference>
<keyword evidence="1" id="KW-0732">Signal</keyword>
<comment type="caution">
    <text evidence="2">The sequence shown here is derived from an EMBL/GenBank/DDBJ whole genome shotgun (WGS) entry which is preliminary data.</text>
</comment>
<proteinExistence type="predicted"/>
<gene>
    <name evidence="2" type="ORF">DWY20_00645</name>
</gene>
<evidence type="ECO:0000256" key="1">
    <source>
        <dbReference type="SAM" id="SignalP"/>
    </source>
</evidence>